<dbReference type="EMBL" id="JBJKFK010003251">
    <property type="protein sequence ID" value="KAL3310088.1"/>
    <property type="molecule type" value="Genomic_DNA"/>
</dbReference>
<organism evidence="1 2">
    <name type="scientific">Cichlidogyrus casuarinus</name>
    <dbReference type="NCBI Taxonomy" id="1844966"/>
    <lineage>
        <taxon>Eukaryota</taxon>
        <taxon>Metazoa</taxon>
        <taxon>Spiralia</taxon>
        <taxon>Lophotrochozoa</taxon>
        <taxon>Platyhelminthes</taxon>
        <taxon>Monogenea</taxon>
        <taxon>Monopisthocotylea</taxon>
        <taxon>Dactylogyridea</taxon>
        <taxon>Ancyrocephalidae</taxon>
        <taxon>Cichlidogyrus</taxon>
    </lineage>
</organism>
<name>A0ABD2PRH4_9PLAT</name>
<sequence length="714" mass="83775">EVDTFVEQVTSIVARILLQINGIFSLSTDRLPVVTLPCQFQPFIIWLAEIFGCCHVLDRVLNTETEFLDDFEKISKILHSIDANDPENEVVLRHFATWQENINTPNKLTKHVESIKISELTENFLLFFSESFKVVLVEQGSLTYVQKIGLKPLSRYLFARNPEILNSIQLHKLVDSHLDLDDSLTNLQLDSQFFSTSTNKETINQFLVSIKVWILRFRSDFVHTYDGPFPRYLKSINEDYLKHLNKTLKLMDCVLKKAFDQRNHCLNLFRTKRTLTEQETETTLSTLRLLMELRNEFQDHREKVEEFIQKYLQFVGFWLYTQFKNVFNFAQQRRMALNEFLTAEIHLHTFNFLVSQFSYPLDDTSIKRMELVFSLTPIQMLLEERHMQLIKHRIRQIKSLLNFGQRLRNAVDISFVFFHRELLLTSLIKYHRNGGECLLSDLQLIVSSACDLNLQLRNTYPINTAFDDSMSQLQMKIVEDFLQNSLINQNLFLVEPRERVLYFPDHCLFIDKFLACNFSSGMRNIPSIKERKELKKQLERNFQLAVFVPFLNEPRMNSLIFDDLNGFYSDYEFDLIELSFKKKESVLKMGKDQEMLMTQLESIYVEAESSLQKLIDHDELIASFEQYSDGLFPKMDMQLLAETVTAMKNGYYRSKSESKSKLIELCDMMTRIGICAALQKSLCGNAPSSRLKLADMYENDQNWLIVLLLVVFIL</sequence>
<gene>
    <name evidence="1" type="ORF">Ciccas_011352</name>
</gene>
<feature type="non-terminal residue" evidence="1">
    <location>
        <position position="1"/>
    </location>
</feature>
<evidence type="ECO:0000313" key="1">
    <source>
        <dbReference type="EMBL" id="KAL3310088.1"/>
    </source>
</evidence>
<dbReference type="Proteomes" id="UP001626550">
    <property type="component" value="Unassembled WGS sequence"/>
</dbReference>
<accession>A0ABD2PRH4</accession>
<dbReference type="PANTHER" id="PTHR31409">
    <property type="entry name" value="WASH COMPLEX SUBUNIT 4"/>
    <property type="match status" value="1"/>
</dbReference>
<keyword evidence="2" id="KW-1185">Reference proteome</keyword>
<evidence type="ECO:0000313" key="2">
    <source>
        <dbReference type="Proteomes" id="UP001626550"/>
    </source>
</evidence>
<proteinExistence type="predicted"/>
<dbReference type="PANTHER" id="PTHR31409:SF0">
    <property type="entry name" value="WASH COMPLEX SUBUNIT 4"/>
    <property type="match status" value="1"/>
</dbReference>
<protein>
    <submittedName>
        <fullName evidence="1">Uncharacterized protein</fullName>
    </submittedName>
</protein>
<dbReference type="AlphaFoldDB" id="A0ABD2PRH4"/>
<reference evidence="1 2" key="1">
    <citation type="submission" date="2024-11" db="EMBL/GenBank/DDBJ databases">
        <title>Adaptive evolution of stress response genes in parasites aligns with host niche diversity.</title>
        <authorList>
            <person name="Hahn C."/>
            <person name="Resl P."/>
        </authorList>
    </citation>
    <scope>NUCLEOTIDE SEQUENCE [LARGE SCALE GENOMIC DNA]</scope>
    <source>
        <strain evidence="1">EGGRZ-B1_66</strain>
        <tissue evidence="1">Body</tissue>
    </source>
</reference>
<comment type="caution">
    <text evidence="1">The sequence shown here is derived from an EMBL/GenBank/DDBJ whole genome shotgun (WGS) entry which is preliminary data.</text>
</comment>
<dbReference type="InterPro" id="IPR027307">
    <property type="entry name" value="WASH7"/>
</dbReference>